<protein>
    <submittedName>
        <fullName evidence="8">MFS transporter</fullName>
    </submittedName>
</protein>
<dbReference type="EMBL" id="POSP01000003">
    <property type="protein sequence ID" value="PND38735.1"/>
    <property type="molecule type" value="Genomic_DNA"/>
</dbReference>
<evidence type="ECO:0000259" key="7">
    <source>
        <dbReference type="PROSITE" id="PS50850"/>
    </source>
</evidence>
<name>A0A2N8KZ63_9BURK</name>
<reference evidence="8 9" key="1">
    <citation type="submission" date="2018-01" db="EMBL/GenBank/DDBJ databases">
        <title>Draft genome sequence of Paucibacter aquatile CR182 isolated from freshwater of the Nakdong River.</title>
        <authorList>
            <person name="Choi A."/>
            <person name="Chung E.J."/>
        </authorList>
    </citation>
    <scope>NUCLEOTIDE SEQUENCE [LARGE SCALE GENOMIC DNA]</scope>
    <source>
        <strain evidence="8 9">CR182</strain>
    </source>
</reference>
<feature type="transmembrane region" description="Helical" evidence="6">
    <location>
        <begin position="402"/>
        <end position="421"/>
    </location>
</feature>
<accession>A0A2N8KZ63</accession>
<evidence type="ECO:0000313" key="9">
    <source>
        <dbReference type="Proteomes" id="UP000235916"/>
    </source>
</evidence>
<feature type="transmembrane region" description="Helical" evidence="6">
    <location>
        <begin position="250"/>
        <end position="269"/>
    </location>
</feature>
<sequence>MAWRGPSWRPRGHGRAGPACQTGAMLQATARRLAAFSGPFRLLLISDSLMLLSLMVGRVATPWWVAHEGGAAHLALFAGGLALGSCLALPLLSPLGDRLDKKLLISAGLALMALEALLLASLAQAGFYRLHWVMALELLSVVAMAAIMPASFSIVAELLPPSQLTEGLGLQKSAQAIGRLLGPALGGAVLALAGTAAALWLHAVLLALAAALAWRVQTPALRPQAHARHWLRELRAGLAAKWKMPLERGWTTVSFLVMVFFGPAIGMLVPLKVQSLGLSGAWLGACEAGLSAGMLLGSLGGAVWLAERMGRFRASLTAILVEGLCMAVIGVSHQGLVIVLCFAVLGACISTVQLVGHTHRMLAIPQAYRSRLMAVNLMVMHIAGVLGPGLAGLGLLRLGVDWIYLLFGLGLFLVGLAYRWVPGYRDFLNLPHEQAEGWYARQHPQLFR</sequence>
<dbReference type="GO" id="GO:0022857">
    <property type="term" value="F:transmembrane transporter activity"/>
    <property type="evidence" value="ECO:0007669"/>
    <property type="project" value="InterPro"/>
</dbReference>
<feature type="transmembrane region" description="Helical" evidence="6">
    <location>
        <begin position="337"/>
        <end position="356"/>
    </location>
</feature>
<proteinExistence type="predicted"/>
<comment type="caution">
    <text evidence="8">The sequence shown here is derived from an EMBL/GenBank/DDBJ whole genome shotgun (WGS) entry which is preliminary data.</text>
</comment>
<keyword evidence="2" id="KW-1003">Cell membrane</keyword>
<dbReference type="PROSITE" id="PS50850">
    <property type="entry name" value="MFS"/>
    <property type="match status" value="1"/>
</dbReference>
<dbReference type="CDD" id="cd06173">
    <property type="entry name" value="MFS_MefA_like"/>
    <property type="match status" value="1"/>
</dbReference>
<feature type="transmembrane region" description="Helical" evidence="6">
    <location>
        <begin position="281"/>
        <end position="305"/>
    </location>
</feature>
<keyword evidence="3 6" id="KW-0812">Transmembrane</keyword>
<evidence type="ECO:0000256" key="4">
    <source>
        <dbReference type="ARBA" id="ARBA00022989"/>
    </source>
</evidence>
<feature type="domain" description="Major facilitator superfamily (MFS) profile" evidence="7">
    <location>
        <begin position="27"/>
        <end position="425"/>
    </location>
</feature>
<comment type="subcellular location">
    <subcellularLocation>
        <location evidence="1">Cell membrane</location>
        <topology evidence="1">Multi-pass membrane protein</topology>
    </subcellularLocation>
</comment>
<feature type="transmembrane region" description="Helical" evidence="6">
    <location>
        <begin position="71"/>
        <end position="92"/>
    </location>
</feature>
<evidence type="ECO:0000256" key="5">
    <source>
        <dbReference type="ARBA" id="ARBA00023136"/>
    </source>
</evidence>
<feature type="transmembrane region" description="Helical" evidence="6">
    <location>
        <begin position="199"/>
        <end position="216"/>
    </location>
</feature>
<evidence type="ECO:0000256" key="6">
    <source>
        <dbReference type="SAM" id="Phobius"/>
    </source>
</evidence>
<evidence type="ECO:0000256" key="1">
    <source>
        <dbReference type="ARBA" id="ARBA00004651"/>
    </source>
</evidence>
<dbReference type="SUPFAM" id="SSF103473">
    <property type="entry name" value="MFS general substrate transporter"/>
    <property type="match status" value="1"/>
</dbReference>
<evidence type="ECO:0000313" key="8">
    <source>
        <dbReference type="EMBL" id="PND38735.1"/>
    </source>
</evidence>
<keyword evidence="9" id="KW-1185">Reference proteome</keyword>
<dbReference type="Pfam" id="PF07690">
    <property type="entry name" value="MFS_1"/>
    <property type="match status" value="1"/>
</dbReference>
<dbReference type="InterPro" id="IPR036259">
    <property type="entry name" value="MFS_trans_sf"/>
</dbReference>
<dbReference type="PANTHER" id="PTHR23513:SF6">
    <property type="entry name" value="MAJOR FACILITATOR SUPERFAMILY ASSOCIATED DOMAIN-CONTAINING PROTEIN"/>
    <property type="match status" value="1"/>
</dbReference>
<feature type="transmembrane region" description="Helical" evidence="6">
    <location>
        <begin position="377"/>
        <end position="396"/>
    </location>
</feature>
<dbReference type="OrthoDB" id="9151053at2"/>
<gene>
    <name evidence="8" type="ORF">C1O66_15195</name>
</gene>
<feature type="transmembrane region" description="Helical" evidence="6">
    <location>
        <begin position="104"/>
        <end position="126"/>
    </location>
</feature>
<keyword evidence="5 6" id="KW-0472">Membrane</keyword>
<dbReference type="InterPro" id="IPR011701">
    <property type="entry name" value="MFS"/>
</dbReference>
<dbReference type="AlphaFoldDB" id="A0A2N8KZ63"/>
<feature type="transmembrane region" description="Helical" evidence="6">
    <location>
        <begin position="42"/>
        <end position="65"/>
    </location>
</feature>
<keyword evidence="4 6" id="KW-1133">Transmembrane helix</keyword>
<dbReference type="InterPro" id="IPR020846">
    <property type="entry name" value="MFS_dom"/>
</dbReference>
<evidence type="ECO:0000256" key="3">
    <source>
        <dbReference type="ARBA" id="ARBA00022692"/>
    </source>
</evidence>
<organism evidence="8 9">
    <name type="scientific">Kinneretia aquatilis</name>
    <dbReference type="NCBI Taxonomy" id="2070761"/>
    <lineage>
        <taxon>Bacteria</taxon>
        <taxon>Pseudomonadati</taxon>
        <taxon>Pseudomonadota</taxon>
        <taxon>Betaproteobacteria</taxon>
        <taxon>Burkholderiales</taxon>
        <taxon>Sphaerotilaceae</taxon>
        <taxon>Roseateles</taxon>
    </lineage>
</organism>
<dbReference type="PANTHER" id="PTHR23513">
    <property type="entry name" value="INTEGRAL MEMBRANE EFFLUX PROTEIN-RELATED"/>
    <property type="match status" value="1"/>
</dbReference>
<evidence type="ECO:0000256" key="2">
    <source>
        <dbReference type="ARBA" id="ARBA00022475"/>
    </source>
</evidence>
<dbReference type="Gene3D" id="1.20.1250.20">
    <property type="entry name" value="MFS general substrate transporter like domains"/>
    <property type="match status" value="1"/>
</dbReference>
<dbReference type="Proteomes" id="UP000235916">
    <property type="component" value="Unassembled WGS sequence"/>
</dbReference>
<dbReference type="GO" id="GO:0005886">
    <property type="term" value="C:plasma membrane"/>
    <property type="evidence" value="ECO:0007669"/>
    <property type="project" value="UniProtKB-SubCell"/>
</dbReference>